<dbReference type="GO" id="GO:0006313">
    <property type="term" value="P:DNA transposition"/>
    <property type="evidence" value="ECO:0007669"/>
    <property type="project" value="InterPro"/>
</dbReference>
<proteinExistence type="predicted"/>
<dbReference type="InterPro" id="IPR025161">
    <property type="entry name" value="IS402-like_dom"/>
</dbReference>
<dbReference type="Pfam" id="PF01609">
    <property type="entry name" value="DDE_Tnp_1"/>
    <property type="match status" value="1"/>
</dbReference>
<evidence type="ECO:0000259" key="1">
    <source>
        <dbReference type="Pfam" id="PF01609"/>
    </source>
</evidence>
<accession>Q82V79</accession>
<dbReference type="GO" id="GO:0004803">
    <property type="term" value="F:transposase activity"/>
    <property type="evidence" value="ECO:0007669"/>
    <property type="project" value="InterPro"/>
</dbReference>
<dbReference type="GO" id="GO:0003677">
    <property type="term" value="F:DNA binding"/>
    <property type="evidence" value="ECO:0007669"/>
    <property type="project" value="InterPro"/>
</dbReference>
<evidence type="ECO:0000259" key="2">
    <source>
        <dbReference type="Pfam" id="PF13340"/>
    </source>
</evidence>
<dbReference type="RefSeq" id="WP_011111808.1">
    <property type="nucleotide sequence ID" value="NC_004757.1"/>
</dbReference>
<dbReference type="PhylomeDB" id="Q82V79"/>
<dbReference type="AlphaFoldDB" id="Q82V79"/>
<organism evidence="3 4">
    <name type="scientific">Nitrosomonas europaea (strain ATCC 19718 / CIP 103999 / KCTC 2705 / NBRC 14298)</name>
    <dbReference type="NCBI Taxonomy" id="228410"/>
    <lineage>
        <taxon>Bacteria</taxon>
        <taxon>Pseudomonadati</taxon>
        <taxon>Pseudomonadota</taxon>
        <taxon>Betaproteobacteria</taxon>
        <taxon>Nitrosomonadales</taxon>
        <taxon>Nitrosomonadaceae</taxon>
        <taxon>Nitrosomonas</taxon>
    </lineage>
</organism>
<reference evidence="3 4" key="1">
    <citation type="journal article" date="2003" name="J. Bacteriol.">
        <title>Complete genome sequence of the ammonia-oxidizing bacterium and obligate chemolithoautotroph Nitrosomonas europaea.</title>
        <authorList>
            <person name="Chain P."/>
            <person name="Lamerdin J."/>
            <person name="Larimer F."/>
            <person name="Regala W."/>
            <person name="Land M."/>
            <person name="Hauser L."/>
            <person name="Hooper A."/>
            <person name="Klotz M."/>
            <person name="Norton J."/>
            <person name="Sayavedra-Soto L."/>
            <person name="Arciero D."/>
            <person name="Hommes N."/>
            <person name="Whittaker M."/>
            <person name="Arp D."/>
        </authorList>
    </citation>
    <scope>NUCLEOTIDE SEQUENCE [LARGE SCALE GENOMIC DNA]</scope>
    <source>
        <strain evidence="4">ATCC 19718 / CIP 103999 / KCTC 2705 / NBRC 14298</strain>
    </source>
</reference>
<evidence type="ECO:0000313" key="3">
    <source>
        <dbReference type="EMBL" id="CAD85133.1"/>
    </source>
</evidence>
<dbReference type="Proteomes" id="UP000001416">
    <property type="component" value="Chromosome"/>
</dbReference>
<dbReference type="KEGG" id="neu:NE1222"/>
<dbReference type="PANTHER" id="PTHR30007">
    <property type="entry name" value="PHP DOMAIN PROTEIN"/>
    <property type="match status" value="1"/>
</dbReference>
<protein>
    <submittedName>
        <fullName evidence="3">Transposase IS4 family</fullName>
    </submittedName>
</protein>
<dbReference type="HOGENOM" id="CLU_055261_5_0_4"/>
<dbReference type="EMBL" id="AL954747">
    <property type="protein sequence ID" value="CAD85133.1"/>
    <property type="molecule type" value="Genomic_DNA"/>
</dbReference>
<feature type="domain" description="Insertion element IS402-like" evidence="2">
    <location>
        <begin position="6"/>
        <end position="73"/>
    </location>
</feature>
<gene>
    <name evidence="3" type="ordered locus">NE1222</name>
</gene>
<sequence>MKRYELNREQWCRIEPFIPGKIGDRGRHGADNLLFINGVLWVLRSGAHWHDLPERYGKWKTAHKRFTRWAQARYLGKDIRCFDRRPGQSIYYDRQHDRARSSAGRLRKRGARREALGRSRGGLSTKIHMCVDASGRPLRFILTGGQRNDCTQALDLISGFRPSHVLADKGYDSDNILDAIASMKAVPVIPPRSNRKIRRTYDREIYKCRNIIERTFNKLKHWRRLSTRYDRKAIYFSAFIHLAAATLWL</sequence>
<name>Q82V79_NITEU</name>
<feature type="domain" description="Transposase IS4-like" evidence="1">
    <location>
        <begin position="117"/>
        <end position="246"/>
    </location>
</feature>
<evidence type="ECO:0000313" key="4">
    <source>
        <dbReference type="Proteomes" id="UP000001416"/>
    </source>
</evidence>
<dbReference type="NCBIfam" id="NF033580">
    <property type="entry name" value="transpos_IS5_3"/>
    <property type="match status" value="1"/>
</dbReference>
<dbReference type="GeneID" id="87105720"/>
<dbReference type="Pfam" id="PF13340">
    <property type="entry name" value="DUF4096"/>
    <property type="match status" value="1"/>
</dbReference>
<dbReference type="eggNOG" id="COG3293">
    <property type="taxonomic scope" value="Bacteria"/>
</dbReference>
<keyword evidence="4" id="KW-1185">Reference proteome</keyword>
<dbReference type="PANTHER" id="PTHR30007:SF1">
    <property type="entry name" value="BLR1914 PROTEIN"/>
    <property type="match status" value="1"/>
</dbReference>
<dbReference type="InterPro" id="IPR002559">
    <property type="entry name" value="Transposase_11"/>
</dbReference>